<dbReference type="EMBL" id="JBHUDH010000048">
    <property type="protein sequence ID" value="MFD1525787.1"/>
    <property type="molecule type" value="Genomic_DNA"/>
</dbReference>
<accession>A0ABD6B5P3</accession>
<reference evidence="3 4" key="1">
    <citation type="journal article" date="2019" name="Int. J. Syst. Evol. Microbiol.">
        <title>The Global Catalogue of Microorganisms (GCM) 10K type strain sequencing project: providing services to taxonomists for standard genome sequencing and annotation.</title>
        <authorList>
            <consortium name="The Broad Institute Genomics Platform"/>
            <consortium name="The Broad Institute Genome Sequencing Center for Infectious Disease"/>
            <person name="Wu L."/>
            <person name="Ma J."/>
        </authorList>
    </citation>
    <scope>NUCLEOTIDE SEQUENCE [LARGE SCALE GENOMIC DNA]</scope>
    <source>
        <strain evidence="3 4">CGMCC 1.12285</strain>
    </source>
</reference>
<dbReference type="PROSITE" id="PS51257">
    <property type="entry name" value="PROKAR_LIPOPROTEIN"/>
    <property type="match status" value="1"/>
</dbReference>
<evidence type="ECO:0000313" key="3">
    <source>
        <dbReference type="EMBL" id="MFD1525787.1"/>
    </source>
</evidence>
<feature type="region of interest" description="Disordered" evidence="1">
    <location>
        <begin position="23"/>
        <end position="51"/>
    </location>
</feature>
<dbReference type="AlphaFoldDB" id="A0ABD6B5P3"/>
<keyword evidence="4" id="KW-1185">Reference proteome</keyword>
<dbReference type="RefSeq" id="WP_379730797.1">
    <property type="nucleotide sequence ID" value="NZ_JBHSWZ010000024.1"/>
</dbReference>
<dbReference type="SUPFAM" id="SSF55797">
    <property type="entry name" value="PR-1-like"/>
    <property type="match status" value="1"/>
</dbReference>
<proteinExistence type="predicted"/>
<feature type="compositionally biased region" description="Polar residues" evidence="1">
    <location>
        <begin position="36"/>
        <end position="49"/>
    </location>
</feature>
<feature type="domain" description="SCP" evidence="2">
    <location>
        <begin position="66"/>
        <end position="194"/>
    </location>
</feature>
<evidence type="ECO:0000256" key="1">
    <source>
        <dbReference type="SAM" id="MobiDB-lite"/>
    </source>
</evidence>
<dbReference type="Gene3D" id="3.40.33.10">
    <property type="entry name" value="CAP"/>
    <property type="match status" value="1"/>
</dbReference>
<dbReference type="PANTHER" id="PTHR31157:SF1">
    <property type="entry name" value="SCP DOMAIN-CONTAINING PROTEIN"/>
    <property type="match status" value="1"/>
</dbReference>
<dbReference type="InterPro" id="IPR014044">
    <property type="entry name" value="CAP_dom"/>
</dbReference>
<comment type="caution">
    <text evidence="3">The sequence shown here is derived from an EMBL/GenBank/DDBJ whole genome shotgun (WGS) entry which is preliminary data.</text>
</comment>
<name>A0ABD6B5P3_9EURY</name>
<sequence length="198" mass="21991">MRVLVVAVCVVVLLAGCGGAGTVPDAIDGTEHTTADTESTPRQPTTPSSERYDVDVEQIEELIHKKMNERRVQNGVEPLERNETLDAVARYKSWDMAQQDYFAHTGPNGTTHAEVRSQYKLKCNHSGQNIYKHTTRQIVDDTYDFLNNERKVSTGAVDFLLDSPSHRQNALSSNYDTQGIGVFVDENGTVFVTQELCG</sequence>
<dbReference type="Proteomes" id="UP001597111">
    <property type="component" value="Unassembled WGS sequence"/>
</dbReference>
<dbReference type="InterPro" id="IPR035940">
    <property type="entry name" value="CAP_sf"/>
</dbReference>
<dbReference type="CDD" id="cd05379">
    <property type="entry name" value="CAP_bacterial"/>
    <property type="match status" value="1"/>
</dbReference>
<organism evidence="3 4">
    <name type="scientific">Halolamina salina</name>
    <dbReference type="NCBI Taxonomy" id="1220023"/>
    <lineage>
        <taxon>Archaea</taxon>
        <taxon>Methanobacteriati</taxon>
        <taxon>Methanobacteriota</taxon>
        <taxon>Stenosarchaea group</taxon>
        <taxon>Halobacteria</taxon>
        <taxon>Halobacteriales</taxon>
        <taxon>Haloferacaceae</taxon>
    </lineage>
</organism>
<dbReference type="PANTHER" id="PTHR31157">
    <property type="entry name" value="SCP DOMAIN-CONTAINING PROTEIN"/>
    <property type="match status" value="1"/>
</dbReference>
<protein>
    <submittedName>
        <fullName evidence="3">CAP domain-containing protein</fullName>
    </submittedName>
</protein>
<evidence type="ECO:0000313" key="4">
    <source>
        <dbReference type="Proteomes" id="UP001597111"/>
    </source>
</evidence>
<gene>
    <name evidence="3" type="ORF">ACFR9S_05625</name>
</gene>
<dbReference type="Pfam" id="PF00188">
    <property type="entry name" value="CAP"/>
    <property type="match status" value="1"/>
</dbReference>
<evidence type="ECO:0000259" key="2">
    <source>
        <dbReference type="Pfam" id="PF00188"/>
    </source>
</evidence>